<evidence type="ECO:0000313" key="2">
    <source>
        <dbReference type="EMBL" id="KAJ9166816.1"/>
    </source>
</evidence>
<organism evidence="2 3">
    <name type="scientific">Hevea brasiliensis</name>
    <name type="common">Para rubber tree</name>
    <name type="synonym">Siphonia brasiliensis</name>
    <dbReference type="NCBI Taxonomy" id="3981"/>
    <lineage>
        <taxon>Eukaryota</taxon>
        <taxon>Viridiplantae</taxon>
        <taxon>Streptophyta</taxon>
        <taxon>Embryophyta</taxon>
        <taxon>Tracheophyta</taxon>
        <taxon>Spermatophyta</taxon>
        <taxon>Magnoliopsida</taxon>
        <taxon>eudicotyledons</taxon>
        <taxon>Gunneridae</taxon>
        <taxon>Pentapetalae</taxon>
        <taxon>rosids</taxon>
        <taxon>fabids</taxon>
        <taxon>Malpighiales</taxon>
        <taxon>Euphorbiaceae</taxon>
        <taxon>Crotonoideae</taxon>
        <taxon>Micrandreae</taxon>
        <taxon>Hevea</taxon>
    </lineage>
</organism>
<dbReference type="Pfam" id="PF08787">
    <property type="entry name" value="Alginate_lyase2"/>
    <property type="match status" value="1"/>
</dbReference>
<dbReference type="PANTHER" id="PTHR33681">
    <property type="entry name" value="BINDING PROTEIN, PUTATIVE, EXPRESSED-RELATED"/>
    <property type="match status" value="1"/>
</dbReference>
<reference evidence="2 3" key="1">
    <citation type="journal article" date="2023" name="Plant Biotechnol. J.">
        <title>Chromosome-level wild Hevea brasiliensis genome provides new tools for genomic-assisted breeding and valuable loci to elevate rubber yield.</title>
        <authorList>
            <person name="Cheng H."/>
            <person name="Song X."/>
            <person name="Hu Y."/>
            <person name="Wu T."/>
            <person name="Yang Q."/>
            <person name="An Z."/>
            <person name="Feng S."/>
            <person name="Deng Z."/>
            <person name="Wu W."/>
            <person name="Zeng X."/>
            <person name="Tu M."/>
            <person name="Wang X."/>
            <person name="Huang H."/>
        </authorList>
    </citation>
    <scope>NUCLEOTIDE SEQUENCE [LARGE SCALE GENOMIC DNA]</scope>
    <source>
        <strain evidence="2">MT/VB/25A 57/8</strain>
    </source>
</reference>
<dbReference type="Proteomes" id="UP001174677">
    <property type="component" value="Chromosome 12"/>
</dbReference>
<dbReference type="PANTHER" id="PTHR33681:SF13">
    <property type="entry name" value="ALGINATE LYASE 2 DOMAIN-CONTAINING PROTEIN"/>
    <property type="match status" value="1"/>
</dbReference>
<dbReference type="EMBL" id="JARPOI010000012">
    <property type="protein sequence ID" value="KAJ9166816.1"/>
    <property type="molecule type" value="Genomic_DNA"/>
</dbReference>
<dbReference type="SUPFAM" id="SSF49899">
    <property type="entry name" value="Concanavalin A-like lectins/glucanases"/>
    <property type="match status" value="1"/>
</dbReference>
<protein>
    <recommendedName>
        <fullName evidence="1">Alginate lyase 2 domain-containing protein</fullName>
    </recommendedName>
</protein>
<accession>A0ABQ9LFT2</accession>
<dbReference type="Gene3D" id="2.60.120.200">
    <property type="match status" value="1"/>
</dbReference>
<proteinExistence type="predicted"/>
<dbReference type="InterPro" id="IPR014895">
    <property type="entry name" value="Alginate_lyase_2"/>
</dbReference>
<gene>
    <name evidence="2" type="ORF">P3X46_021513</name>
</gene>
<name>A0ABQ9LFT2_HEVBR</name>
<evidence type="ECO:0000313" key="3">
    <source>
        <dbReference type="Proteomes" id="UP001174677"/>
    </source>
</evidence>
<keyword evidence="3" id="KW-1185">Reference proteome</keyword>
<dbReference type="InterPro" id="IPR013320">
    <property type="entry name" value="ConA-like_dom_sf"/>
</dbReference>
<sequence>MWPLQLLRMVVVKQRRIEMKMKRSPYCFCCSFALLLLVSFLKDRHFCSADPTDGFTEVPLTEDNFVIQKPYDKPLNDRYSYKNGIRRLWVYENDKPFKVGSPTRPRTEIRIKGHDYSSGVWQFEGQVHVPEGTSGVTVMQVFGAVKKATALQLRVYNGDLKSYKSNSVATDIYNKWLRVNVIHKVGKGEITVFINGQQKLVVNDDGPAEHYFKCGVYAAPDGSSNYMESRWKNIKLYKSDNKLGGCNNNHGTWLVQ</sequence>
<feature type="domain" description="Alginate lyase 2" evidence="1">
    <location>
        <begin position="63"/>
        <end position="237"/>
    </location>
</feature>
<comment type="caution">
    <text evidence="2">The sequence shown here is derived from an EMBL/GenBank/DDBJ whole genome shotgun (WGS) entry which is preliminary data.</text>
</comment>
<evidence type="ECO:0000259" key="1">
    <source>
        <dbReference type="Pfam" id="PF08787"/>
    </source>
</evidence>